<comment type="caution">
    <text evidence="3">The sequence shown here is derived from an EMBL/GenBank/DDBJ whole genome shotgun (WGS) entry which is preliminary data.</text>
</comment>
<reference evidence="3 4" key="1">
    <citation type="submission" date="2019-08" db="EMBL/GenBank/DDBJ databases">
        <title>Whole genome of Aphis craccivora.</title>
        <authorList>
            <person name="Voronova N.V."/>
            <person name="Shulinski R.S."/>
            <person name="Bandarenka Y.V."/>
            <person name="Zhorov D.G."/>
            <person name="Warner D."/>
        </authorList>
    </citation>
    <scope>NUCLEOTIDE SEQUENCE [LARGE SCALE GENOMIC DNA]</scope>
    <source>
        <strain evidence="3">180601</strain>
        <tissue evidence="3">Whole Body</tissue>
    </source>
</reference>
<dbReference type="AlphaFoldDB" id="A0A6G0W7R4"/>
<dbReference type="InterPro" id="IPR008250">
    <property type="entry name" value="ATPase_P-typ_transduc_dom_A_sf"/>
</dbReference>
<feature type="transmembrane region" description="Helical" evidence="1">
    <location>
        <begin position="180"/>
        <end position="200"/>
    </location>
</feature>
<organism evidence="3 4">
    <name type="scientific">Aphis craccivora</name>
    <name type="common">Cowpea aphid</name>
    <dbReference type="NCBI Taxonomy" id="307492"/>
    <lineage>
        <taxon>Eukaryota</taxon>
        <taxon>Metazoa</taxon>
        <taxon>Ecdysozoa</taxon>
        <taxon>Arthropoda</taxon>
        <taxon>Hexapoda</taxon>
        <taxon>Insecta</taxon>
        <taxon>Pterygota</taxon>
        <taxon>Neoptera</taxon>
        <taxon>Paraneoptera</taxon>
        <taxon>Hemiptera</taxon>
        <taxon>Sternorrhyncha</taxon>
        <taxon>Aphidomorpha</taxon>
        <taxon>Aphidoidea</taxon>
        <taxon>Aphididae</taxon>
        <taxon>Aphidini</taxon>
        <taxon>Aphis</taxon>
        <taxon>Aphis</taxon>
    </lineage>
</organism>
<keyword evidence="1" id="KW-0472">Membrane</keyword>
<keyword evidence="4" id="KW-1185">Reference proteome</keyword>
<evidence type="ECO:0000259" key="2">
    <source>
        <dbReference type="Pfam" id="PF00122"/>
    </source>
</evidence>
<feature type="non-terminal residue" evidence="3">
    <location>
        <position position="213"/>
    </location>
</feature>
<dbReference type="GO" id="GO:0005886">
    <property type="term" value="C:plasma membrane"/>
    <property type="evidence" value="ECO:0007669"/>
    <property type="project" value="TreeGrafter"/>
</dbReference>
<sequence>IKHIKDYKVNHKYVEVLRNGILVQERWSEIGIGDIIKVKNNNIFPADLVLLSSSELHGICHVETKHLDGEHNLKIKQCVKETSCCKEIKDLIALNGIIECELPNKLFYNFLGRLKIMNKNPIPLDNKQFLLRGSILRNSKWIYGVVIYSGHETKIMINKSLRSVLKESAMGKIQNSLLKTIFLLIFSLSITCALCSLWWIKNGTNKYWYLEQR</sequence>
<feature type="domain" description="P-type ATPase A" evidence="2">
    <location>
        <begin position="10"/>
        <end position="76"/>
    </location>
</feature>
<dbReference type="OrthoDB" id="6607863at2759"/>
<dbReference type="InterPro" id="IPR059000">
    <property type="entry name" value="ATPase_P-type_domA"/>
</dbReference>
<evidence type="ECO:0000313" key="3">
    <source>
        <dbReference type="EMBL" id="KAF0723157.1"/>
    </source>
</evidence>
<keyword evidence="1" id="KW-1133">Transmembrane helix</keyword>
<dbReference type="PANTHER" id="PTHR24092">
    <property type="entry name" value="PROBABLE PHOSPHOLIPID-TRANSPORTING ATPASE"/>
    <property type="match status" value="1"/>
</dbReference>
<dbReference type="GO" id="GO:0045332">
    <property type="term" value="P:phospholipid translocation"/>
    <property type="evidence" value="ECO:0007669"/>
    <property type="project" value="TreeGrafter"/>
</dbReference>
<name>A0A6G0W7R4_APHCR</name>
<keyword evidence="1" id="KW-0812">Transmembrane</keyword>
<dbReference type="PANTHER" id="PTHR24092:SF150">
    <property type="entry name" value="PHOSPHOLIPID-TRANSPORTING ATPASE"/>
    <property type="match status" value="1"/>
</dbReference>
<dbReference type="Pfam" id="PF00122">
    <property type="entry name" value="E1-E2_ATPase"/>
    <property type="match status" value="1"/>
</dbReference>
<dbReference type="EMBL" id="VUJU01009002">
    <property type="protein sequence ID" value="KAF0723157.1"/>
    <property type="molecule type" value="Genomic_DNA"/>
</dbReference>
<evidence type="ECO:0000313" key="4">
    <source>
        <dbReference type="Proteomes" id="UP000478052"/>
    </source>
</evidence>
<evidence type="ECO:0000256" key="1">
    <source>
        <dbReference type="SAM" id="Phobius"/>
    </source>
</evidence>
<gene>
    <name evidence="3" type="ORF">FWK35_00027998</name>
</gene>
<dbReference type="Proteomes" id="UP000478052">
    <property type="component" value="Unassembled WGS sequence"/>
</dbReference>
<dbReference type="SUPFAM" id="SSF81653">
    <property type="entry name" value="Calcium ATPase, transduction domain A"/>
    <property type="match status" value="1"/>
</dbReference>
<feature type="non-terminal residue" evidence="3">
    <location>
        <position position="1"/>
    </location>
</feature>
<dbReference type="GO" id="GO:0140326">
    <property type="term" value="F:ATPase-coupled intramembrane lipid transporter activity"/>
    <property type="evidence" value="ECO:0007669"/>
    <property type="project" value="TreeGrafter"/>
</dbReference>
<protein>
    <submittedName>
        <fullName evidence="3">Putative phospholipid-transporting ATPase IA isoform X1</fullName>
    </submittedName>
</protein>
<dbReference type="Gene3D" id="2.70.150.10">
    <property type="entry name" value="Calcium-transporting ATPase, cytoplasmic transduction domain A"/>
    <property type="match status" value="1"/>
</dbReference>
<accession>A0A6G0W7R4</accession>
<proteinExistence type="predicted"/>